<dbReference type="EMBL" id="VCHX02000117">
    <property type="protein sequence ID" value="TPQ21517.1"/>
    <property type="molecule type" value="Genomic_DNA"/>
</dbReference>
<protein>
    <submittedName>
        <fullName evidence="5">ABC transporter substrate-binding protein</fullName>
    </submittedName>
</protein>
<dbReference type="RefSeq" id="WP_119100937.1">
    <property type="nucleotide sequence ID" value="NZ_QXMJ01000117.1"/>
</dbReference>
<name>A0A505DF24_9ACTN</name>
<evidence type="ECO:0000313" key="6">
    <source>
        <dbReference type="Proteomes" id="UP000317378"/>
    </source>
</evidence>
<evidence type="ECO:0000256" key="3">
    <source>
        <dbReference type="ARBA" id="ARBA00022729"/>
    </source>
</evidence>
<accession>A0A505DF24</accession>
<evidence type="ECO:0000259" key="4">
    <source>
        <dbReference type="Pfam" id="PF09084"/>
    </source>
</evidence>
<evidence type="ECO:0000256" key="2">
    <source>
        <dbReference type="ARBA" id="ARBA00010742"/>
    </source>
</evidence>
<comment type="subcellular location">
    <subcellularLocation>
        <location evidence="1">Periplasm</location>
    </subcellularLocation>
</comment>
<dbReference type="Pfam" id="PF09084">
    <property type="entry name" value="NMT1"/>
    <property type="match status" value="1"/>
</dbReference>
<gene>
    <name evidence="5" type="ORF">FGD71_014935</name>
</gene>
<dbReference type="Proteomes" id="UP000317378">
    <property type="component" value="Unassembled WGS sequence"/>
</dbReference>
<keyword evidence="3" id="KW-0732">Signal</keyword>
<dbReference type="InterPro" id="IPR015168">
    <property type="entry name" value="SsuA/THI5"/>
</dbReference>
<comment type="caution">
    <text evidence="5">The sequence shown here is derived from an EMBL/GenBank/DDBJ whole genome shotgun (WGS) entry which is preliminary data.</text>
</comment>
<dbReference type="SUPFAM" id="SSF53850">
    <property type="entry name" value="Periplasmic binding protein-like II"/>
    <property type="match status" value="1"/>
</dbReference>
<proteinExistence type="inferred from homology"/>
<dbReference type="PANTHER" id="PTHR30024">
    <property type="entry name" value="ALIPHATIC SULFONATES-BINDING PROTEIN-RELATED"/>
    <property type="match status" value="1"/>
</dbReference>
<evidence type="ECO:0000256" key="1">
    <source>
        <dbReference type="ARBA" id="ARBA00004418"/>
    </source>
</evidence>
<dbReference type="GO" id="GO:0042597">
    <property type="term" value="C:periplasmic space"/>
    <property type="evidence" value="ECO:0007669"/>
    <property type="project" value="UniProtKB-SubCell"/>
</dbReference>
<dbReference type="Gene3D" id="3.40.190.10">
    <property type="entry name" value="Periplasmic binding protein-like II"/>
    <property type="match status" value="2"/>
</dbReference>
<dbReference type="OrthoDB" id="286202at2"/>
<keyword evidence="6" id="KW-1185">Reference proteome</keyword>
<feature type="domain" description="SsuA/THI5-like" evidence="4">
    <location>
        <begin position="65"/>
        <end position="269"/>
    </location>
</feature>
<organism evidence="5 6">
    <name type="scientific">Streptomyces sporangiiformans</name>
    <dbReference type="NCBI Taxonomy" id="2315329"/>
    <lineage>
        <taxon>Bacteria</taxon>
        <taxon>Bacillati</taxon>
        <taxon>Actinomycetota</taxon>
        <taxon>Actinomycetes</taxon>
        <taxon>Kitasatosporales</taxon>
        <taxon>Streptomycetaceae</taxon>
        <taxon>Streptomyces</taxon>
    </lineage>
</organism>
<dbReference type="PANTHER" id="PTHR30024:SF47">
    <property type="entry name" value="TAURINE-BINDING PERIPLASMIC PROTEIN"/>
    <property type="match status" value="1"/>
</dbReference>
<evidence type="ECO:0000313" key="5">
    <source>
        <dbReference type="EMBL" id="TPQ21517.1"/>
    </source>
</evidence>
<comment type="similarity">
    <text evidence="2">Belongs to the bacterial solute-binding protein SsuA/TauA family.</text>
</comment>
<sequence>MNTERASNTERVSKRGISRRGATAVGCTALALVLVTACSAGTTDSAGVSSAGKPTVRVALGVDASYAPFYLAVERGMFAKAGVNVELVKTEGGPAASEAVSAGTAQISANADSTALPLMVNNPDLRALGVFQSSDRYLKVVLRDGIKSPKQIKTMASIGGLGLYSTHRYLQHNGINPKSVKILQSSPPEIPGMLEQGSIDAYVLFEPWAARGDATGGHIAGTIGDFGVKYVQWLLADQSWLKDNEDTAGKIFKVVAAADKLVTDDPAAAAKATKQQVKLPEEQTVKVLPEITFTARGIDEADVAESKKIVDFYLAQKLIKKSPELGTTLLKGWYEQNAK</sequence>
<dbReference type="AlphaFoldDB" id="A0A505DF24"/>
<reference evidence="5 6" key="1">
    <citation type="submission" date="2019-06" db="EMBL/GenBank/DDBJ databases">
        <title>Streptomyces sporangiiformans sp. nov., a novel actinomycete isolated from soil in Mount Song.</title>
        <authorList>
            <person name="Han L."/>
        </authorList>
    </citation>
    <scope>NUCLEOTIDE SEQUENCE [LARGE SCALE GENOMIC DNA]</scope>
    <source>
        <strain evidence="5 6">NEAU-SSA 1</strain>
    </source>
</reference>